<keyword evidence="2" id="KW-0689">Ribosomal protein</keyword>
<accession>A0A7J8FSE9</accession>
<dbReference type="GO" id="GO:0003735">
    <property type="term" value="F:structural constituent of ribosome"/>
    <property type="evidence" value="ECO:0007669"/>
    <property type="project" value="InterPro"/>
</dbReference>
<evidence type="ECO:0000313" key="5">
    <source>
        <dbReference type="EMBL" id="KAF6450501.1"/>
    </source>
</evidence>
<keyword evidence="3" id="KW-0687">Ribonucleoprotein</keyword>
<dbReference type="InterPro" id="IPR023574">
    <property type="entry name" value="Ribosomal_uL4_dom_sf"/>
</dbReference>
<evidence type="ECO:0000313" key="6">
    <source>
        <dbReference type="Proteomes" id="UP000550707"/>
    </source>
</evidence>
<comment type="caution">
    <text evidence="5">The sequence shown here is derived from an EMBL/GenBank/DDBJ whole genome shotgun (WGS) entry which is preliminary data.</text>
</comment>
<evidence type="ECO:0000256" key="3">
    <source>
        <dbReference type="ARBA" id="ARBA00023274"/>
    </source>
</evidence>
<evidence type="ECO:0000256" key="1">
    <source>
        <dbReference type="ARBA" id="ARBA00010528"/>
    </source>
</evidence>
<dbReference type="InParanoid" id="A0A7J8FSE9"/>
<dbReference type="GO" id="GO:0006412">
    <property type="term" value="P:translation"/>
    <property type="evidence" value="ECO:0007669"/>
    <property type="project" value="InterPro"/>
</dbReference>
<dbReference type="GO" id="GO:0005840">
    <property type="term" value="C:ribosome"/>
    <property type="evidence" value="ECO:0007669"/>
    <property type="project" value="UniProtKB-KW"/>
</dbReference>
<reference evidence="5 6" key="1">
    <citation type="journal article" date="2020" name="Nature">
        <title>Six reference-quality genomes reveal evolution of bat adaptations.</title>
        <authorList>
            <person name="Jebb D."/>
            <person name="Huang Z."/>
            <person name="Pippel M."/>
            <person name="Hughes G.M."/>
            <person name="Lavrichenko K."/>
            <person name="Devanna P."/>
            <person name="Winkler S."/>
            <person name="Jermiin L.S."/>
            <person name="Skirmuntt E.C."/>
            <person name="Katzourakis A."/>
            <person name="Burkitt-Gray L."/>
            <person name="Ray D.A."/>
            <person name="Sullivan K.A.M."/>
            <person name="Roscito J.G."/>
            <person name="Kirilenko B.M."/>
            <person name="Davalos L.M."/>
            <person name="Corthals A.P."/>
            <person name="Power M.L."/>
            <person name="Jones G."/>
            <person name="Ransome R.D."/>
            <person name="Dechmann D.K.N."/>
            <person name="Locatelli A.G."/>
            <person name="Puechmaille S.J."/>
            <person name="Fedrigo O."/>
            <person name="Jarvis E.D."/>
            <person name="Hiller M."/>
            <person name="Vernes S.C."/>
            <person name="Myers E.W."/>
            <person name="Teeling E.C."/>
        </authorList>
    </citation>
    <scope>NUCLEOTIDE SEQUENCE [LARGE SCALE GENOMIC DNA]</scope>
    <source>
        <strain evidence="5">MMolMol1</strain>
        <tissue evidence="5">Muscle</tissue>
    </source>
</reference>
<comment type="similarity">
    <text evidence="1">Belongs to the universal ribosomal protein uL4 family.</text>
</comment>
<evidence type="ECO:0000256" key="4">
    <source>
        <dbReference type="SAM" id="MobiDB-lite"/>
    </source>
</evidence>
<dbReference type="InterPro" id="IPR045240">
    <property type="entry name" value="Ribosomal_uL4_euk/arch"/>
</dbReference>
<dbReference type="AlphaFoldDB" id="A0A7J8FSE9"/>
<gene>
    <name evidence="5" type="ORF">HJG59_008375</name>
</gene>
<dbReference type="GO" id="GO:1990904">
    <property type="term" value="C:ribonucleoprotein complex"/>
    <property type="evidence" value="ECO:0007669"/>
    <property type="project" value="UniProtKB-KW"/>
</dbReference>
<evidence type="ECO:0000256" key="2">
    <source>
        <dbReference type="ARBA" id="ARBA00022980"/>
    </source>
</evidence>
<protein>
    <recommendedName>
        <fullName evidence="7">Ribosomal protein L4</fullName>
    </recommendedName>
</protein>
<name>A0A7J8FSE9_MOLMO</name>
<sequence>MRAGKSKRRNHHPVQHRGLCLAHNEENGIKAFRNIPGITLHNVRKLDMLKLVPGGHVGCVCVWTESVFHKLDGLYGTWHKAASLKSNYNLPMHKVLSADPGRFLKSPEIHKSSSNTQGDSSQSPEGEPTEHLRVLKLHPYAKTMSWNTIFPRPRTTYSGG</sequence>
<dbReference type="EMBL" id="JACASF010000011">
    <property type="protein sequence ID" value="KAF6450501.1"/>
    <property type="molecule type" value="Genomic_DNA"/>
</dbReference>
<evidence type="ECO:0008006" key="7">
    <source>
        <dbReference type="Google" id="ProtNLM"/>
    </source>
</evidence>
<feature type="compositionally biased region" description="Low complexity" evidence="4">
    <location>
        <begin position="112"/>
        <end position="123"/>
    </location>
</feature>
<keyword evidence="6" id="KW-1185">Reference proteome</keyword>
<organism evidence="5 6">
    <name type="scientific">Molossus molossus</name>
    <name type="common">Pallas' mastiff bat</name>
    <name type="synonym">Vespertilio molossus</name>
    <dbReference type="NCBI Taxonomy" id="27622"/>
    <lineage>
        <taxon>Eukaryota</taxon>
        <taxon>Metazoa</taxon>
        <taxon>Chordata</taxon>
        <taxon>Craniata</taxon>
        <taxon>Vertebrata</taxon>
        <taxon>Euteleostomi</taxon>
        <taxon>Mammalia</taxon>
        <taxon>Eutheria</taxon>
        <taxon>Laurasiatheria</taxon>
        <taxon>Chiroptera</taxon>
        <taxon>Yangochiroptera</taxon>
        <taxon>Molossidae</taxon>
        <taxon>Molossus</taxon>
    </lineage>
</organism>
<feature type="region of interest" description="Disordered" evidence="4">
    <location>
        <begin position="103"/>
        <end position="129"/>
    </location>
</feature>
<dbReference type="Proteomes" id="UP000550707">
    <property type="component" value="Unassembled WGS sequence"/>
</dbReference>
<dbReference type="PANTHER" id="PTHR19431">
    <property type="entry name" value="60S RIBOSOMAL PROTEIN L4"/>
    <property type="match status" value="1"/>
</dbReference>
<dbReference type="Gene3D" id="3.40.1370.10">
    <property type="match status" value="1"/>
</dbReference>
<dbReference type="SUPFAM" id="SSF52166">
    <property type="entry name" value="Ribosomal protein L4"/>
    <property type="match status" value="1"/>
</dbReference>
<proteinExistence type="inferred from homology"/>